<dbReference type="Pfam" id="PF21834">
    <property type="entry name" value="DUF6894"/>
    <property type="match status" value="1"/>
</dbReference>
<keyword evidence="3" id="KW-1185">Reference proteome</keyword>
<sequence length="84" mass="9445">MPRFRFHVLNDTFYLQDEDGKDLPDTAAVEVHARHVLADVVADEIRQGRSSIHLAIMVEDPRGTRIANYRLVTTVTATQSPLAD</sequence>
<gene>
    <name evidence="2" type="ORF">Q4F19_07835</name>
</gene>
<reference evidence="2" key="1">
    <citation type="submission" date="2023-07" db="EMBL/GenBank/DDBJ databases">
        <authorList>
            <person name="Kim M."/>
        </authorList>
    </citation>
    <scope>NUCLEOTIDE SEQUENCE</scope>
    <source>
        <strain evidence="2">BIUV-7</strain>
    </source>
</reference>
<evidence type="ECO:0000313" key="2">
    <source>
        <dbReference type="EMBL" id="MDO6414290.1"/>
    </source>
</evidence>
<dbReference type="Proteomes" id="UP001169764">
    <property type="component" value="Unassembled WGS sequence"/>
</dbReference>
<evidence type="ECO:0000259" key="1">
    <source>
        <dbReference type="Pfam" id="PF21834"/>
    </source>
</evidence>
<proteinExistence type="predicted"/>
<name>A0ABT8Y7K6_9SPHN</name>
<dbReference type="RefSeq" id="WP_431312376.1">
    <property type="nucleotide sequence ID" value="NZ_JAUOTP010000003.1"/>
</dbReference>
<accession>A0ABT8Y7K6</accession>
<dbReference type="EMBL" id="JAUOTP010000003">
    <property type="protein sequence ID" value="MDO6414290.1"/>
    <property type="molecule type" value="Genomic_DNA"/>
</dbReference>
<dbReference type="InterPro" id="IPR054189">
    <property type="entry name" value="DUF6894"/>
</dbReference>
<organism evidence="2 3">
    <name type="scientific">Sphingomonas natans</name>
    <dbReference type="NCBI Taxonomy" id="3063330"/>
    <lineage>
        <taxon>Bacteria</taxon>
        <taxon>Pseudomonadati</taxon>
        <taxon>Pseudomonadota</taxon>
        <taxon>Alphaproteobacteria</taxon>
        <taxon>Sphingomonadales</taxon>
        <taxon>Sphingomonadaceae</taxon>
        <taxon>Sphingomonas</taxon>
    </lineage>
</organism>
<feature type="domain" description="DUF6894" evidence="1">
    <location>
        <begin position="3"/>
        <end position="68"/>
    </location>
</feature>
<comment type="caution">
    <text evidence="2">The sequence shown here is derived from an EMBL/GenBank/DDBJ whole genome shotgun (WGS) entry which is preliminary data.</text>
</comment>
<evidence type="ECO:0000313" key="3">
    <source>
        <dbReference type="Proteomes" id="UP001169764"/>
    </source>
</evidence>
<protein>
    <recommendedName>
        <fullName evidence="1">DUF6894 domain-containing protein</fullName>
    </recommendedName>
</protein>